<evidence type="ECO:0000256" key="1">
    <source>
        <dbReference type="SAM" id="MobiDB-lite"/>
    </source>
</evidence>
<feature type="compositionally biased region" description="Basic and acidic residues" evidence="1">
    <location>
        <begin position="340"/>
        <end position="353"/>
    </location>
</feature>
<accession>A0A3N4KGZ0</accession>
<dbReference type="AlphaFoldDB" id="A0A3N4KGZ0"/>
<evidence type="ECO:0000313" key="3">
    <source>
        <dbReference type="Proteomes" id="UP000277580"/>
    </source>
</evidence>
<dbReference type="STRING" id="1392247.A0A3N4KGZ0"/>
<dbReference type="EMBL" id="ML119148">
    <property type="protein sequence ID" value="RPB09823.1"/>
    <property type="molecule type" value="Genomic_DNA"/>
</dbReference>
<reference evidence="2 3" key="1">
    <citation type="journal article" date="2018" name="Nat. Ecol. Evol.">
        <title>Pezizomycetes genomes reveal the molecular basis of ectomycorrhizal truffle lifestyle.</title>
        <authorList>
            <person name="Murat C."/>
            <person name="Payen T."/>
            <person name="Noel B."/>
            <person name="Kuo A."/>
            <person name="Morin E."/>
            <person name="Chen J."/>
            <person name="Kohler A."/>
            <person name="Krizsan K."/>
            <person name="Balestrini R."/>
            <person name="Da Silva C."/>
            <person name="Montanini B."/>
            <person name="Hainaut M."/>
            <person name="Levati E."/>
            <person name="Barry K.W."/>
            <person name="Belfiori B."/>
            <person name="Cichocki N."/>
            <person name="Clum A."/>
            <person name="Dockter R.B."/>
            <person name="Fauchery L."/>
            <person name="Guy J."/>
            <person name="Iotti M."/>
            <person name="Le Tacon F."/>
            <person name="Lindquist E.A."/>
            <person name="Lipzen A."/>
            <person name="Malagnac F."/>
            <person name="Mello A."/>
            <person name="Molinier V."/>
            <person name="Miyauchi S."/>
            <person name="Poulain J."/>
            <person name="Riccioni C."/>
            <person name="Rubini A."/>
            <person name="Sitrit Y."/>
            <person name="Splivallo R."/>
            <person name="Traeger S."/>
            <person name="Wang M."/>
            <person name="Zifcakova L."/>
            <person name="Wipf D."/>
            <person name="Zambonelli A."/>
            <person name="Paolocci F."/>
            <person name="Nowrousian M."/>
            <person name="Ottonello S."/>
            <person name="Baldrian P."/>
            <person name="Spatafora J.W."/>
            <person name="Henrissat B."/>
            <person name="Nagy L.G."/>
            <person name="Aury J.M."/>
            <person name="Wincker P."/>
            <person name="Grigoriev I.V."/>
            <person name="Bonfante P."/>
            <person name="Martin F.M."/>
        </authorList>
    </citation>
    <scope>NUCLEOTIDE SEQUENCE [LARGE SCALE GENOMIC DNA]</scope>
    <source>
        <strain evidence="2 3">CCBAS932</strain>
    </source>
</reference>
<dbReference type="Pfam" id="PF12511">
    <property type="entry name" value="DUF3716"/>
    <property type="match status" value="1"/>
</dbReference>
<feature type="region of interest" description="Disordered" evidence="1">
    <location>
        <begin position="153"/>
        <end position="181"/>
    </location>
</feature>
<evidence type="ECO:0000313" key="2">
    <source>
        <dbReference type="EMBL" id="RPB09823.1"/>
    </source>
</evidence>
<dbReference type="InParanoid" id="A0A3N4KGZ0"/>
<dbReference type="InterPro" id="IPR022190">
    <property type="entry name" value="DUF3716"/>
</dbReference>
<name>A0A3N4KGZ0_9PEZI</name>
<gene>
    <name evidence="2" type="ORF">P167DRAFT_607684</name>
</gene>
<keyword evidence="3" id="KW-1185">Reference proteome</keyword>
<feature type="region of interest" description="Disordered" evidence="1">
    <location>
        <begin position="328"/>
        <end position="353"/>
    </location>
</feature>
<organism evidence="2 3">
    <name type="scientific">Morchella conica CCBAS932</name>
    <dbReference type="NCBI Taxonomy" id="1392247"/>
    <lineage>
        <taxon>Eukaryota</taxon>
        <taxon>Fungi</taxon>
        <taxon>Dikarya</taxon>
        <taxon>Ascomycota</taxon>
        <taxon>Pezizomycotina</taxon>
        <taxon>Pezizomycetes</taxon>
        <taxon>Pezizales</taxon>
        <taxon>Morchellaceae</taxon>
        <taxon>Morchella</taxon>
    </lineage>
</organism>
<protein>
    <submittedName>
        <fullName evidence="2">Uncharacterized protein</fullName>
    </submittedName>
</protein>
<dbReference type="OrthoDB" id="3560623at2759"/>
<proteinExistence type="predicted"/>
<dbReference type="Proteomes" id="UP000277580">
    <property type="component" value="Unassembled WGS sequence"/>
</dbReference>
<sequence length="353" mass="37386">MENTKNSTFHYGYRLAIEHVRASMYRALNPSITLYMTVVLDHVLNDFEYQLHDRPAGGDGTPGAPGASPGVVAQALVGAAAQPANVTPTSSELGGRAWYEPRRIEPAKPVAPANSAASTKVAAFKTAPAGLTTPTNPTPVNFNVSTPSSYAAGTKTTAASKPGPIVLSPASAPSTPTPTPTPSNAFTDGTATFVPLSAAEYAVANKLIKNHAGSILLPRPRLRPITMRVHKPIKITRPLNLEAVLAQSRGVKANYECGPCAKGNGPFTECVIVPGMLRSSCSNCHYNNASQRCTFRTALGTPVSTDMIPAEYINADAGFPAAQKVLEDDDAEPNKKRKLNHEPSEFVKIENDE</sequence>